<dbReference type="CDD" id="cd15482">
    <property type="entry name" value="Sialidase_non-viral"/>
    <property type="match status" value="1"/>
</dbReference>
<feature type="domain" description="Sortilin N-terminal" evidence="2">
    <location>
        <begin position="113"/>
        <end position="236"/>
    </location>
</feature>
<dbReference type="Gene3D" id="2.130.10.10">
    <property type="entry name" value="YVTN repeat-like/Quinoprotein amine dehydrogenase"/>
    <property type="match status" value="3"/>
</dbReference>
<dbReference type="AlphaFoldDB" id="A0A382JQ50"/>
<evidence type="ECO:0000313" key="3">
    <source>
        <dbReference type="EMBL" id="SVC13452.1"/>
    </source>
</evidence>
<dbReference type="Pfam" id="PF15902">
    <property type="entry name" value="Sortilin-Vps10"/>
    <property type="match status" value="1"/>
</dbReference>
<name>A0A382JQ50_9ZZZZ</name>
<dbReference type="EMBL" id="UINC01075356">
    <property type="protein sequence ID" value="SVC13452.1"/>
    <property type="molecule type" value="Genomic_DNA"/>
</dbReference>
<dbReference type="InterPro" id="IPR031778">
    <property type="entry name" value="Sortilin_N"/>
</dbReference>
<dbReference type="InterPro" id="IPR052025">
    <property type="entry name" value="Xyloglucanase_GH74"/>
</dbReference>
<feature type="non-terminal residue" evidence="3">
    <location>
        <position position="1"/>
    </location>
</feature>
<organism evidence="3">
    <name type="scientific">marine metagenome</name>
    <dbReference type="NCBI Taxonomy" id="408172"/>
    <lineage>
        <taxon>unclassified sequences</taxon>
        <taxon>metagenomes</taxon>
        <taxon>ecological metagenomes</taxon>
    </lineage>
</organism>
<evidence type="ECO:0000256" key="1">
    <source>
        <dbReference type="ARBA" id="ARBA00022737"/>
    </source>
</evidence>
<dbReference type="PANTHER" id="PTHR43739:SF5">
    <property type="entry name" value="EXO-ALPHA-SIALIDASE"/>
    <property type="match status" value="1"/>
</dbReference>
<gene>
    <name evidence="3" type="ORF">METZ01_LOCUS266306</name>
</gene>
<dbReference type="SUPFAM" id="SSF110296">
    <property type="entry name" value="Oligoxyloglucan reducing end-specific cellobiohydrolase"/>
    <property type="match status" value="1"/>
</dbReference>
<dbReference type="PANTHER" id="PTHR43739">
    <property type="entry name" value="XYLOGLUCANASE (EUROFUNG)"/>
    <property type="match status" value="1"/>
</dbReference>
<accession>A0A382JQ50</accession>
<dbReference type="InterPro" id="IPR015943">
    <property type="entry name" value="WD40/YVTN_repeat-like_dom_sf"/>
</dbReference>
<reference evidence="3" key="1">
    <citation type="submission" date="2018-05" db="EMBL/GenBank/DDBJ databases">
        <authorList>
            <person name="Lanie J.A."/>
            <person name="Ng W.-L."/>
            <person name="Kazmierczak K.M."/>
            <person name="Andrzejewski T.M."/>
            <person name="Davidsen T.M."/>
            <person name="Wayne K.J."/>
            <person name="Tettelin H."/>
            <person name="Glass J.I."/>
            <person name="Rusch D."/>
            <person name="Podicherti R."/>
            <person name="Tsui H.-C.T."/>
            <person name="Winkler M.E."/>
        </authorList>
    </citation>
    <scope>NUCLEOTIDE SEQUENCE</scope>
</reference>
<sequence>FLFPFILFSYALSQSLNADHFNNLKFRFIGPDGNRAISVVGVSNDHNTYYVGAASGGLFRTKNNGISWEPIFDDQDVSSVSALAISQKNPNILWAGTGETFVIRPAHAIGDGIYKSTDGGDTWINMGLKKTARIARIIVHPDNDNIVYVAALGHTYGPQKERGVYRTTNGGKTWKQILFVDQNTGAIDIAIDRSNPDFLIAAMWEIHINTWGLNSGGESGGVFISKNGGNTWKRQDKNGLPGGKGKPVGKIAVAISQSNPKTMYALCEEEHPGLYRTNNGGKSWFLVSRNHTLAERAPYYMRMAVSPDNPEKIYVLNVQFSVSEDGGKTIQSGYRAGGDNHDIWIDPEDGDRIMVAHDGCASITNDGKTFKRVVLPIAQMYHAHTDDQIPYNVYGNRQDGYSYRGPSNSRERGISLGHWRSFGGCESGFGIPDPHD</sequence>
<evidence type="ECO:0000259" key="2">
    <source>
        <dbReference type="Pfam" id="PF15902"/>
    </source>
</evidence>
<feature type="non-terminal residue" evidence="3">
    <location>
        <position position="436"/>
    </location>
</feature>
<dbReference type="GO" id="GO:0010411">
    <property type="term" value="P:xyloglucan metabolic process"/>
    <property type="evidence" value="ECO:0007669"/>
    <property type="project" value="TreeGrafter"/>
</dbReference>
<keyword evidence="1" id="KW-0677">Repeat</keyword>
<proteinExistence type="predicted"/>
<protein>
    <recommendedName>
        <fullName evidence="2">Sortilin N-terminal domain-containing protein</fullName>
    </recommendedName>
</protein>